<evidence type="ECO:0000313" key="6">
    <source>
        <dbReference type="EMBL" id="RGT62046.1"/>
    </source>
</evidence>
<dbReference type="PANTHER" id="PTHR10133">
    <property type="entry name" value="DNA POLYMERASE I"/>
    <property type="match status" value="1"/>
</dbReference>
<gene>
    <name evidence="6" type="ORF">DWX18_02695</name>
</gene>
<proteinExistence type="predicted"/>
<dbReference type="GO" id="GO:0006261">
    <property type="term" value="P:DNA-templated DNA replication"/>
    <property type="evidence" value="ECO:0007669"/>
    <property type="project" value="InterPro"/>
</dbReference>
<dbReference type="GO" id="GO:0003677">
    <property type="term" value="F:DNA binding"/>
    <property type="evidence" value="ECO:0007669"/>
    <property type="project" value="InterPro"/>
</dbReference>
<comment type="caution">
    <text evidence="6">The sequence shown here is derived from an EMBL/GenBank/DDBJ whole genome shotgun (WGS) entry which is preliminary data.</text>
</comment>
<dbReference type="SMART" id="SM00482">
    <property type="entry name" value="POLAc"/>
    <property type="match status" value="1"/>
</dbReference>
<accession>A0A412PPM0</accession>
<evidence type="ECO:0000256" key="2">
    <source>
        <dbReference type="ARBA" id="ARBA00022705"/>
    </source>
</evidence>
<feature type="domain" description="DNA-directed DNA polymerase family A palm" evidence="5">
    <location>
        <begin position="375"/>
        <end position="617"/>
    </location>
</feature>
<evidence type="ECO:0000256" key="4">
    <source>
        <dbReference type="ARBA" id="ARBA00049244"/>
    </source>
</evidence>
<dbReference type="InterPro" id="IPR043502">
    <property type="entry name" value="DNA/RNA_pol_sf"/>
</dbReference>
<organism evidence="6 7">
    <name type="scientific">Streptococcus anginosus</name>
    <dbReference type="NCBI Taxonomy" id="1328"/>
    <lineage>
        <taxon>Bacteria</taxon>
        <taxon>Bacillati</taxon>
        <taxon>Bacillota</taxon>
        <taxon>Bacilli</taxon>
        <taxon>Lactobacillales</taxon>
        <taxon>Streptococcaceae</taxon>
        <taxon>Streptococcus</taxon>
        <taxon>Streptococcus anginosus group</taxon>
    </lineage>
</organism>
<dbReference type="CDD" id="cd08642">
    <property type="entry name" value="DNA_pol_A_pol_I_A"/>
    <property type="match status" value="1"/>
</dbReference>
<dbReference type="InterPro" id="IPR001098">
    <property type="entry name" value="DNA-dir_DNA_pol_A_palm_dom"/>
</dbReference>
<comment type="catalytic activity">
    <reaction evidence="4">
        <text>DNA(n) + a 2'-deoxyribonucleoside 5'-triphosphate = DNA(n+1) + diphosphate</text>
        <dbReference type="Rhea" id="RHEA:22508"/>
        <dbReference type="Rhea" id="RHEA-COMP:17339"/>
        <dbReference type="Rhea" id="RHEA-COMP:17340"/>
        <dbReference type="ChEBI" id="CHEBI:33019"/>
        <dbReference type="ChEBI" id="CHEBI:61560"/>
        <dbReference type="ChEBI" id="CHEBI:173112"/>
        <dbReference type="EC" id="2.7.7.7"/>
    </reaction>
</comment>
<evidence type="ECO:0000313" key="7">
    <source>
        <dbReference type="Proteomes" id="UP000284046"/>
    </source>
</evidence>
<keyword evidence="3" id="KW-0227">DNA damage</keyword>
<keyword evidence="2" id="KW-0235">DNA replication</keyword>
<dbReference type="GO" id="GO:0006302">
    <property type="term" value="P:double-strand break repair"/>
    <property type="evidence" value="ECO:0007669"/>
    <property type="project" value="TreeGrafter"/>
</dbReference>
<protein>
    <recommendedName>
        <fullName evidence="1">DNA-directed DNA polymerase</fullName>
        <ecNumber evidence="1">2.7.7.7</ecNumber>
    </recommendedName>
</protein>
<dbReference type="Pfam" id="PF00476">
    <property type="entry name" value="DNA_pol_A"/>
    <property type="match status" value="1"/>
</dbReference>
<evidence type="ECO:0000256" key="3">
    <source>
        <dbReference type="ARBA" id="ARBA00022763"/>
    </source>
</evidence>
<dbReference type="Gene3D" id="1.10.150.20">
    <property type="entry name" value="5' to 3' exonuclease, C-terminal subdomain"/>
    <property type="match status" value="1"/>
</dbReference>
<dbReference type="GO" id="GO:0003887">
    <property type="term" value="F:DNA-directed DNA polymerase activity"/>
    <property type="evidence" value="ECO:0007669"/>
    <property type="project" value="UniProtKB-EC"/>
</dbReference>
<evidence type="ECO:0000259" key="5">
    <source>
        <dbReference type="SMART" id="SM00482"/>
    </source>
</evidence>
<dbReference type="Gene3D" id="3.30.70.370">
    <property type="match status" value="1"/>
</dbReference>
<reference evidence="6 7" key="1">
    <citation type="submission" date="2018-08" db="EMBL/GenBank/DDBJ databases">
        <title>A genome reference for cultivated species of the human gut microbiota.</title>
        <authorList>
            <person name="Zou Y."/>
            <person name="Xue W."/>
            <person name="Luo G."/>
        </authorList>
    </citation>
    <scope>NUCLEOTIDE SEQUENCE [LARGE SCALE GENOMIC DNA]</scope>
    <source>
        <strain evidence="6 7">AF18-38</strain>
    </source>
</reference>
<dbReference type="EMBL" id="QRWZ01000002">
    <property type="protein sequence ID" value="RGT62046.1"/>
    <property type="molecule type" value="Genomic_DNA"/>
</dbReference>
<dbReference type="EC" id="2.7.7.7" evidence="1"/>
<sequence>MPIKELSIDLETYCEVDLRKSGVYRYAEDDSFEILLLAVSVDNEPVTVYDLTKEELPDEILQALVDDTIIKWAFNASFERICLSNWLKKHHPELLSEGFLSPNSWRCSMVWSAYLGLPLSLEGVGTVLKLKNQKLKEGGDLIRYFCLPCKPTKVNGGRTRNFPNHAPDKWSAFIDYNKRDVEVELAIKEKLRNYPVPVFVWEEYHQDQIINDRGIGIDVDFVNAAIAIDGESKTKIQEELRKLTRLDNPNSVLQMIGWLREHGVTTDSLDKKSVKKLLKTVDEKTAQVLKLRQQAAKSSVSKYQAMMNCVCKDGRARGMFQFYGANRTGRWAGRLVQLQNLPQNHLPDLEEARKLFKTGDLEATELLYNTQYTLSQLIRTAFVPSDRKKFIVCDFSAIEARVLSHLAGETWRSRVFEKGKDIYCMSASQMFGVPVEKHGQNADLRQKGKIAELACGYGGAVGALKAMGAIDMGLEEQELQPLVDSWRQANPSIVLFWWDVDRAVKTAVKEQIQTETHGIQFEVRNGMLFITLPSGRKLAYVKPKMGENQFGGESVTYEGTGTAKHWERLESYGPKFVENIVQAISRDILAYSMRQLSEFKIVGHVHDEVIIECDQDQDLEEISTLMGIAPDWMSDINLRADGYECSFYQKD</sequence>
<dbReference type="SUPFAM" id="SSF56672">
    <property type="entry name" value="DNA/RNA polymerases"/>
    <property type="match status" value="1"/>
</dbReference>
<dbReference type="InterPro" id="IPR002298">
    <property type="entry name" value="DNA_polymerase_A"/>
</dbReference>
<name>A0A412PPM0_STRAP</name>
<dbReference type="PRINTS" id="PR00868">
    <property type="entry name" value="DNAPOLI"/>
</dbReference>
<dbReference type="PANTHER" id="PTHR10133:SF27">
    <property type="entry name" value="DNA POLYMERASE NU"/>
    <property type="match status" value="1"/>
</dbReference>
<dbReference type="AlphaFoldDB" id="A0A412PPM0"/>
<dbReference type="Proteomes" id="UP000284046">
    <property type="component" value="Unassembled WGS sequence"/>
</dbReference>
<evidence type="ECO:0000256" key="1">
    <source>
        <dbReference type="ARBA" id="ARBA00012417"/>
    </source>
</evidence>
<dbReference type="RefSeq" id="WP_050202064.1">
    <property type="nucleotide sequence ID" value="NZ_CP126961.1"/>
</dbReference>